<dbReference type="STRING" id="1108044.GOOTI_039_00070"/>
<protein>
    <submittedName>
        <fullName evidence="1">Uncharacterized protein</fullName>
    </submittedName>
</protein>
<organism evidence="1 2">
    <name type="scientific">Gordonia otitidis (strain DSM 44809 / CCUG 52243 / JCM 12355 / NBRC 100426 / IFM 10032)</name>
    <dbReference type="NCBI Taxonomy" id="1108044"/>
    <lineage>
        <taxon>Bacteria</taxon>
        <taxon>Bacillati</taxon>
        <taxon>Actinomycetota</taxon>
        <taxon>Actinomycetes</taxon>
        <taxon>Mycobacteriales</taxon>
        <taxon>Gordoniaceae</taxon>
        <taxon>Gordonia</taxon>
    </lineage>
</organism>
<reference evidence="1" key="1">
    <citation type="submission" date="2012-02" db="EMBL/GenBank/DDBJ databases">
        <title>Whole genome shotgun sequence of Gordonia otitidis NBRC 100426.</title>
        <authorList>
            <person name="Yoshida I."/>
            <person name="Hosoyama A."/>
            <person name="Tsuchikane K."/>
            <person name="Katsumata H."/>
            <person name="Yamazaki S."/>
            <person name="Fujita N."/>
        </authorList>
    </citation>
    <scope>NUCLEOTIDE SEQUENCE [LARGE SCALE GENOMIC DNA]</scope>
    <source>
        <strain evidence="1">NBRC 100426</strain>
    </source>
</reference>
<evidence type="ECO:0000313" key="2">
    <source>
        <dbReference type="Proteomes" id="UP000005038"/>
    </source>
</evidence>
<dbReference type="RefSeq" id="WP_007237340.1">
    <property type="nucleotide sequence ID" value="NZ_BAFB01000039.1"/>
</dbReference>
<dbReference type="AlphaFoldDB" id="H5THX3"/>
<proteinExistence type="predicted"/>
<sequence length="109" mass="11479">MVARGTPEQLKHQAGSAICEITLLDAGDVSLARGALRDHVFLDAPTSAEPRPVLVVGAPGELDTVVAVASTLCSEGLAVFDIALRRPSLDEVFLQLTDENRSAAEEVAR</sequence>
<gene>
    <name evidence="1" type="ORF">GOOTI_039_00070</name>
</gene>
<dbReference type="EMBL" id="BAFB01000039">
    <property type="protein sequence ID" value="GAB33081.1"/>
    <property type="molecule type" value="Genomic_DNA"/>
</dbReference>
<evidence type="ECO:0000313" key="1">
    <source>
        <dbReference type="EMBL" id="GAB33081.1"/>
    </source>
</evidence>
<comment type="caution">
    <text evidence="1">The sequence shown here is derived from an EMBL/GenBank/DDBJ whole genome shotgun (WGS) entry which is preliminary data.</text>
</comment>
<accession>H5THX3</accession>
<name>H5THX3_GORO1</name>
<dbReference type="Proteomes" id="UP000005038">
    <property type="component" value="Unassembled WGS sequence"/>
</dbReference>
<keyword evidence="2" id="KW-1185">Reference proteome</keyword>